<dbReference type="PANTHER" id="PTHR20916:SF18">
    <property type="entry name" value="IPT_TIG DOMAIN-CONTAINING PROTEIN"/>
    <property type="match status" value="1"/>
</dbReference>
<accession>A0A1E7ELY0</accession>
<dbReference type="KEGG" id="fcy:FRACYDRAFT_252714"/>
<dbReference type="PANTHER" id="PTHR20916">
    <property type="entry name" value="CYSTEINE AND GLYCINE-RICH PROTEIN 2 BINDING PROTEIN"/>
    <property type="match status" value="1"/>
</dbReference>
<dbReference type="OrthoDB" id="407888at2759"/>
<feature type="region of interest" description="Disordered" evidence="1">
    <location>
        <begin position="379"/>
        <end position="399"/>
    </location>
</feature>
<proteinExistence type="predicted"/>
<dbReference type="EMBL" id="KV784395">
    <property type="protein sequence ID" value="OEU06856.1"/>
    <property type="molecule type" value="Genomic_DNA"/>
</dbReference>
<sequence>MHVNRVERRSVGRTAAGPRSIDIKGLISTDNIAVMSRMLSDKQQGSSRNSRTNSNCSSSSTSSCRSKSKSCNRVVAVRILIFIVAVLLLLSPHQQAAVQVVTASSPPPSSTLTSTSSSIMKTISGGVQIQSDDDNIDVNVNVNVNNDNDNNNEICIIFSDLDGTLIHYPSSNNNLSNTKKDVSVLNLPTSSSGLSGIISAQTLCSIRTIRNGNCGGIGGSNKIKFVLISGMRTSTFLQRLPFLPKADAYATENGGRIFYPLDDNTNNNNKDDTFWVKPKRFKGSTKDDLLPFGIYEDMDWKRKMINTKALGGSGNGNGSNGGDDDYTLNQILNDPSGSQKQLKECDGLLWDFARDLIHNKHFILDTTGYSTCFRVNRKHQNNNNNNNNNESESEVEAPPSQNLKFKFEDLYNGKFLNQPPWIDDNDDNNTDNNNIAYNDNDNVIDEDGHVILSESIQSKISWSVNLNCVDFYPSISGKKNCCLYLASKFFPERCGGYNRHNSEEQGDVTATTTVPTAAALELFLSKHSICLCDDDNDLEMALALAKSSSCCY</sequence>
<dbReference type="AlphaFoldDB" id="A0A1E7ELY0"/>
<feature type="transmembrane region" description="Helical" evidence="2">
    <location>
        <begin position="75"/>
        <end position="92"/>
    </location>
</feature>
<dbReference type="Proteomes" id="UP000095751">
    <property type="component" value="Unassembled WGS sequence"/>
</dbReference>
<keyword evidence="2" id="KW-1133">Transmembrane helix</keyword>
<evidence type="ECO:0000256" key="2">
    <source>
        <dbReference type="SAM" id="Phobius"/>
    </source>
</evidence>
<feature type="compositionally biased region" description="Gly residues" evidence="1">
    <location>
        <begin position="311"/>
        <end position="321"/>
    </location>
</feature>
<reference evidence="3 4" key="1">
    <citation type="submission" date="2016-09" db="EMBL/GenBank/DDBJ databases">
        <title>Extensive genetic diversity and differential bi-allelic expression allows diatom success in the polar Southern Ocean.</title>
        <authorList>
            <consortium name="DOE Joint Genome Institute"/>
            <person name="Mock T."/>
            <person name="Otillar R.P."/>
            <person name="Strauss J."/>
            <person name="Dupont C."/>
            <person name="Frickenhaus S."/>
            <person name="Maumus F."/>
            <person name="Mcmullan M."/>
            <person name="Sanges R."/>
            <person name="Schmutz J."/>
            <person name="Toseland A."/>
            <person name="Valas R."/>
            <person name="Veluchamy A."/>
            <person name="Ward B.J."/>
            <person name="Allen A."/>
            <person name="Barry K."/>
            <person name="Falciatore A."/>
            <person name="Ferrante M."/>
            <person name="Fortunato A.E."/>
            <person name="Gloeckner G."/>
            <person name="Gruber A."/>
            <person name="Hipkin R."/>
            <person name="Janech M."/>
            <person name="Kroth P."/>
            <person name="Leese F."/>
            <person name="Lindquist E."/>
            <person name="Lyon B.R."/>
            <person name="Martin J."/>
            <person name="Mayer C."/>
            <person name="Parker M."/>
            <person name="Quesneville H."/>
            <person name="Raymond J."/>
            <person name="Uhlig C."/>
            <person name="Valentin K.U."/>
            <person name="Worden A.Z."/>
            <person name="Armbrust E.V."/>
            <person name="Bowler C."/>
            <person name="Green B."/>
            <person name="Moulton V."/>
            <person name="Van Oosterhout C."/>
            <person name="Grigoriev I."/>
        </authorList>
    </citation>
    <scope>NUCLEOTIDE SEQUENCE [LARGE SCALE GENOMIC DNA]</scope>
    <source>
        <strain evidence="3 4">CCMP1102</strain>
    </source>
</reference>
<keyword evidence="4" id="KW-1185">Reference proteome</keyword>
<feature type="compositionally biased region" description="Low complexity" evidence="1">
    <location>
        <begin position="46"/>
        <end position="66"/>
    </location>
</feature>
<keyword evidence="2" id="KW-0812">Transmembrane</keyword>
<evidence type="ECO:0000313" key="4">
    <source>
        <dbReference type="Proteomes" id="UP000095751"/>
    </source>
</evidence>
<evidence type="ECO:0000256" key="1">
    <source>
        <dbReference type="SAM" id="MobiDB-lite"/>
    </source>
</evidence>
<keyword evidence="2" id="KW-0472">Membrane</keyword>
<feature type="region of interest" description="Disordered" evidence="1">
    <location>
        <begin position="39"/>
        <end position="66"/>
    </location>
</feature>
<feature type="region of interest" description="Disordered" evidence="1">
    <location>
        <begin position="310"/>
        <end position="332"/>
    </location>
</feature>
<organism evidence="3 4">
    <name type="scientific">Fragilariopsis cylindrus CCMP1102</name>
    <dbReference type="NCBI Taxonomy" id="635003"/>
    <lineage>
        <taxon>Eukaryota</taxon>
        <taxon>Sar</taxon>
        <taxon>Stramenopiles</taxon>
        <taxon>Ochrophyta</taxon>
        <taxon>Bacillariophyta</taxon>
        <taxon>Bacillariophyceae</taxon>
        <taxon>Bacillariophycidae</taxon>
        <taxon>Bacillariales</taxon>
        <taxon>Bacillariaceae</taxon>
        <taxon>Fragilariopsis</taxon>
    </lineage>
</organism>
<protein>
    <submittedName>
        <fullName evidence="3">Uncharacterized protein</fullName>
    </submittedName>
</protein>
<dbReference type="InParanoid" id="A0A1E7ELY0"/>
<evidence type="ECO:0000313" key="3">
    <source>
        <dbReference type="EMBL" id="OEU06856.1"/>
    </source>
</evidence>
<gene>
    <name evidence="3" type="ORF">FRACYDRAFT_252714</name>
</gene>
<name>A0A1E7ELY0_9STRA</name>